<dbReference type="GO" id="GO:0043682">
    <property type="term" value="F:P-type divalent copper transporter activity"/>
    <property type="evidence" value="ECO:0007669"/>
    <property type="project" value="TreeGrafter"/>
</dbReference>
<evidence type="ECO:0000313" key="17">
    <source>
        <dbReference type="EMBL" id="MBB5038556.1"/>
    </source>
</evidence>
<dbReference type="Proteomes" id="UP000534294">
    <property type="component" value="Unassembled WGS sequence"/>
</dbReference>
<evidence type="ECO:0000313" key="18">
    <source>
        <dbReference type="Proteomes" id="UP000534294"/>
    </source>
</evidence>
<comment type="caution">
    <text evidence="17">The sequence shown here is derived from an EMBL/GenBank/DDBJ whole genome shotgun (WGS) entry which is preliminary data.</text>
</comment>
<accession>A0A7W8DR55</accession>
<dbReference type="NCBIfam" id="TIGR01494">
    <property type="entry name" value="ATPase_P-type"/>
    <property type="match status" value="1"/>
</dbReference>
<keyword evidence="9" id="KW-1278">Translocase</keyword>
<dbReference type="PANTHER" id="PTHR43520:SF5">
    <property type="entry name" value="CATION-TRANSPORTING P-TYPE ATPASE-RELATED"/>
    <property type="match status" value="1"/>
</dbReference>
<dbReference type="InterPro" id="IPR023214">
    <property type="entry name" value="HAD_sf"/>
</dbReference>
<feature type="domain" description="P-type ATPase A" evidence="14">
    <location>
        <begin position="312"/>
        <end position="399"/>
    </location>
</feature>
<evidence type="ECO:0000256" key="1">
    <source>
        <dbReference type="ARBA" id="ARBA00004651"/>
    </source>
</evidence>
<feature type="transmembrane region" description="Helical" evidence="13">
    <location>
        <begin position="269"/>
        <end position="286"/>
    </location>
</feature>
<reference evidence="17 18" key="1">
    <citation type="submission" date="2020-08" db="EMBL/GenBank/DDBJ databases">
        <title>Genomic Encyclopedia of Type Strains, Phase IV (KMG-IV): sequencing the most valuable type-strain genomes for metagenomic binning, comparative biology and taxonomic classification.</title>
        <authorList>
            <person name="Goeker M."/>
        </authorList>
    </citation>
    <scope>NUCLEOTIDE SEQUENCE [LARGE SCALE GENOMIC DNA]</scope>
    <source>
        <strain evidence="17 18">DSM 12251</strain>
    </source>
</reference>
<keyword evidence="11" id="KW-0406">Ion transport</keyword>
<comment type="similarity">
    <text evidence="2">Belongs to the cation transport ATPase (P-type) (TC 3.A.3) family. Type IB subfamily.</text>
</comment>
<dbReference type="InterPro" id="IPR023299">
    <property type="entry name" value="ATPase_P-typ_cyto_dom_N"/>
</dbReference>
<dbReference type="Pfam" id="PF00403">
    <property type="entry name" value="HMA"/>
    <property type="match status" value="1"/>
</dbReference>
<dbReference type="InterPro" id="IPR008250">
    <property type="entry name" value="ATPase_P-typ_transduc_dom_A_sf"/>
</dbReference>
<keyword evidence="10 13" id="KW-1133">Transmembrane helix</keyword>
<evidence type="ECO:0000256" key="4">
    <source>
        <dbReference type="ARBA" id="ARBA00022475"/>
    </source>
</evidence>
<dbReference type="InterPro" id="IPR001757">
    <property type="entry name" value="P_typ_ATPase"/>
</dbReference>
<comment type="subcellular location">
    <subcellularLocation>
        <location evidence="1">Cell membrane</location>
        <topology evidence="1">Multi-pass membrane protein</topology>
    </subcellularLocation>
</comment>
<dbReference type="Gene3D" id="3.40.50.1000">
    <property type="entry name" value="HAD superfamily/HAD-like"/>
    <property type="match status" value="2"/>
</dbReference>
<dbReference type="SUPFAM" id="SSF55008">
    <property type="entry name" value="HMA, heavy metal-associated domain"/>
    <property type="match status" value="1"/>
</dbReference>
<sequence>MSSRVFCQHCGTPVPSHREDGFCCAGCVYVHDLLHQQGLDHFYDLKGGVSLPPVSPQSLRERDYEWLQELARVEAATQVTSVPEERRSSAPVELHLALQGISCVGCVWLIERVFSRHAGGLRVNVDVVQGELRVTYAPALFDVVAFARDLQSFGYLVGPPHDGQAKKQSSGLERRVGVCGAFAMNAMAFSLPAYFGMPAEFAFASWFDMIAAVSATLAMLVGGSYFIEKAWRSLQLGALHIDTPIALGIIAAYLGSLGGWIAGVPGLKYFDFVAIFIFLMLTGRWAQQAAVERNRRKLMRDTSIPESVTLLGEERSRPLSALQPGVRFSIKPGQSIPVACRLLSPQAAVSLEWINGESESQHRLLGQLLPSGALHIGTRGLEVEALESWQESTLRKLLEARRPGEFRDRGLERLLRVYLGVVVAVGWASAVVWWWQGAGMALALQVMISIFVVSCPCALGVAVPLAEDLAASRAERLGVFVRSLGLWKRLTRVRRVVFDKTGTLTLENPVLENAEVLKDLDEAAWTALRTLVTGNLHPVSRSLFDAIGPGALLQNEVQEVVGQGLSLTDAGGHEWYLGRGQEGDACFRRDGVILAAFRFRDELRSESVEEVRRLQQRGLVVQILSGDREAKVAHIAARLGLRRDQWQAEMTPEEKAAWVAANAQDDTLYVGDGANDSLAFDVALCAGSPVAGRSFLEQKADFFFLGHSLRFVSGLLDTARLHRRATRCVFAFSVSYNVVTVVAGMMGHLSPLAAAILMPLSSVVTLSLVAWTFKGVQRKVREETAVSFTKRVAAGGYS</sequence>
<evidence type="ECO:0000256" key="3">
    <source>
        <dbReference type="ARBA" id="ARBA00022448"/>
    </source>
</evidence>
<feature type="domain" description="Putative metal-binding" evidence="16">
    <location>
        <begin position="7"/>
        <end position="47"/>
    </location>
</feature>
<dbReference type="Pfam" id="PF00702">
    <property type="entry name" value="Hydrolase"/>
    <property type="match status" value="1"/>
</dbReference>
<dbReference type="PROSITE" id="PS00154">
    <property type="entry name" value="ATPASE_E1_E2"/>
    <property type="match status" value="1"/>
</dbReference>
<dbReference type="GO" id="GO:0016887">
    <property type="term" value="F:ATP hydrolysis activity"/>
    <property type="evidence" value="ECO:0007669"/>
    <property type="project" value="InterPro"/>
</dbReference>
<dbReference type="Gene3D" id="3.30.70.100">
    <property type="match status" value="1"/>
</dbReference>
<feature type="transmembrane region" description="Helical" evidence="13">
    <location>
        <begin position="728"/>
        <end position="746"/>
    </location>
</feature>
<proteinExistence type="inferred from homology"/>
<dbReference type="GO" id="GO:0055070">
    <property type="term" value="P:copper ion homeostasis"/>
    <property type="evidence" value="ECO:0007669"/>
    <property type="project" value="TreeGrafter"/>
</dbReference>
<keyword evidence="3" id="KW-0813">Transport</keyword>
<feature type="transmembrane region" description="Helical" evidence="13">
    <location>
        <begin position="417"/>
        <end position="436"/>
    </location>
</feature>
<dbReference type="InterPro" id="IPR006121">
    <property type="entry name" value="HMA_dom"/>
</dbReference>
<feature type="transmembrane region" description="Helical" evidence="13">
    <location>
        <begin position="442"/>
        <end position="466"/>
    </location>
</feature>
<dbReference type="Gene3D" id="3.40.1110.10">
    <property type="entry name" value="Calcium-transporting ATPase, cytoplasmic domain N"/>
    <property type="match status" value="2"/>
</dbReference>
<name>A0A7W8DR55_9BACT</name>
<evidence type="ECO:0000256" key="7">
    <source>
        <dbReference type="ARBA" id="ARBA00022723"/>
    </source>
</evidence>
<dbReference type="InterPro" id="IPR036163">
    <property type="entry name" value="HMA_dom_sf"/>
</dbReference>
<evidence type="ECO:0000259" key="15">
    <source>
        <dbReference type="Pfam" id="PF00403"/>
    </source>
</evidence>
<evidence type="ECO:0000256" key="8">
    <source>
        <dbReference type="ARBA" id="ARBA00022842"/>
    </source>
</evidence>
<dbReference type="InterPro" id="IPR021993">
    <property type="entry name" value="ATPase-cat-bd"/>
</dbReference>
<keyword evidence="4" id="KW-1003">Cell membrane</keyword>
<keyword evidence="12 13" id="KW-0472">Membrane</keyword>
<feature type="transmembrane region" description="Helical" evidence="13">
    <location>
        <begin position="239"/>
        <end position="263"/>
    </location>
</feature>
<organism evidence="17 18">
    <name type="scientific">Prosthecobacter dejongeii</name>
    <dbReference type="NCBI Taxonomy" id="48465"/>
    <lineage>
        <taxon>Bacteria</taxon>
        <taxon>Pseudomonadati</taxon>
        <taxon>Verrucomicrobiota</taxon>
        <taxon>Verrucomicrobiia</taxon>
        <taxon>Verrucomicrobiales</taxon>
        <taxon>Verrucomicrobiaceae</taxon>
        <taxon>Prosthecobacter</taxon>
    </lineage>
</organism>
<dbReference type="SUPFAM" id="SSF56784">
    <property type="entry name" value="HAD-like"/>
    <property type="match status" value="1"/>
</dbReference>
<evidence type="ECO:0000256" key="10">
    <source>
        <dbReference type="ARBA" id="ARBA00022989"/>
    </source>
</evidence>
<evidence type="ECO:0000256" key="13">
    <source>
        <dbReference type="SAM" id="Phobius"/>
    </source>
</evidence>
<dbReference type="SUPFAM" id="SSF81665">
    <property type="entry name" value="Calcium ATPase, transmembrane domain M"/>
    <property type="match status" value="1"/>
</dbReference>
<evidence type="ECO:0000259" key="16">
    <source>
        <dbReference type="Pfam" id="PF12156"/>
    </source>
</evidence>
<keyword evidence="6 13" id="KW-0812">Transmembrane</keyword>
<dbReference type="EMBL" id="JACHIF010000005">
    <property type="protein sequence ID" value="MBB5038556.1"/>
    <property type="molecule type" value="Genomic_DNA"/>
</dbReference>
<keyword evidence="18" id="KW-1185">Reference proteome</keyword>
<dbReference type="Gene3D" id="2.70.150.10">
    <property type="entry name" value="Calcium-transporting ATPase, cytoplasmic transduction domain A"/>
    <property type="match status" value="1"/>
</dbReference>
<dbReference type="InterPro" id="IPR023298">
    <property type="entry name" value="ATPase_P-typ_TM_dom_sf"/>
</dbReference>
<keyword evidence="8" id="KW-0460">Magnesium</keyword>
<dbReference type="InterPro" id="IPR018303">
    <property type="entry name" value="ATPase_P-typ_P_site"/>
</dbReference>
<evidence type="ECO:0000256" key="9">
    <source>
        <dbReference type="ARBA" id="ARBA00022967"/>
    </source>
</evidence>
<feature type="transmembrane region" description="Helical" evidence="13">
    <location>
        <begin position="752"/>
        <end position="773"/>
    </location>
</feature>
<dbReference type="GO" id="GO:0005524">
    <property type="term" value="F:ATP binding"/>
    <property type="evidence" value="ECO:0007669"/>
    <property type="project" value="InterPro"/>
</dbReference>
<evidence type="ECO:0000256" key="12">
    <source>
        <dbReference type="ARBA" id="ARBA00023136"/>
    </source>
</evidence>
<dbReference type="Pfam" id="PF00122">
    <property type="entry name" value="E1-E2_ATPase"/>
    <property type="match status" value="1"/>
</dbReference>
<evidence type="ECO:0000256" key="11">
    <source>
        <dbReference type="ARBA" id="ARBA00023065"/>
    </source>
</evidence>
<dbReference type="RefSeq" id="WP_184209496.1">
    <property type="nucleotide sequence ID" value="NZ_JACHIF010000005.1"/>
</dbReference>
<dbReference type="InterPro" id="IPR036412">
    <property type="entry name" value="HAD-like_sf"/>
</dbReference>
<keyword evidence="7" id="KW-0479">Metal-binding</keyword>
<evidence type="ECO:0000256" key="2">
    <source>
        <dbReference type="ARBA" id="ARBA00006024"/>
    </source>
</evidence>
<gene>
    <name evidence="17" type="ORF">HNQ64_002819</name>
</gene>
<dbReference type="InterPro" id="IPR059000">
    <property type="entry name" value="ATPase_P-type_domA"/>
</dbReference>
<evidence type="ECO:0000256" key="5">
    <source>
        <dbReference type="ARBA" id="ARBA00022553"/>
    </source>
</evidence>
<feature type="transmembrane region" description="Helical" evidence="13">
    <location>
        <begin position="203"/>
        <end position="227"/>
    </location>
</feature>
<dbReference type="AlphaFoldDB" id="A0A7W8DR55"/>
<feature type="domain" description="HMA" evidence="15">
    <location>
        <begin position="98"/>
        <end position="155"/>
    </location>
</feature>
<keyword evidence="5" id="KW-0597">Phosphoprotein</keyword>
<dbReference type="SUPFAM" id="SSF81653">
    <property type="entry name" value="Calcium ATPase, transduction domain A"/>
    <property type="match status" value="1"/>
</dbReference>
<evidence type="ECO:0000259" key="14">
    <source>
        <dbReference type="Pfam" id="PF00122"/>
    </source>
</evidence>
<dbReference type="PANTHER" id="PTHR43520">
    <property type="entry name" value="ATP7, ISOFORM B"/>
    <property type="match status" value="1"/>
</dbReference>
<dbReference type="GO" id="GO:0005507">
    <property type="term" value="F:copper ion binding"/>
    <property type="evidence" value="ECO:0007669"/>
    <property type="project" value="TreeGrafter"/>
</dbReference>
<dbReference type="Pfam" id="PF12156">
    <property type="entry name" value="ATPase-cat_bd"/>
    <property type="match status" value="1"/>
</dbReference>
<evidence type="ECO:0000256" key="6">
    <source>
        <dbReference type="ARBA" id="ARBA00022692"/>
    </source>
</evidence>
<dbReference type="GO" id="GO:0005886">
    <property type="term" value="C:plasma membrane"/>
    <property type="evidence" value="ECO:0007669"/>
    <property type="project" value="UniProtKB-SubCell"/>
</dbReference>
<protein>
    <submittedName>
        <fullName evidence="17">Cu2+-exporting ATPase</fullName>
    </submittedName>
</protein>
<feature type="transmembrane region" description="Helical" evidence="13">
    <location>
        <begin position="176"/>
        <end position="197"/>
    </location>
</feature>
<dbReference type="CDD" id="cd00371">
    <property type="entry name" value="HMA"/>
    <property type="match status" value="1"/>
</dbReference>